<gene>
    <name evidence="1" type="ORF">MM415A01657_0015</name>
</gene>
<accession>A0A6M3K3J6</accession>
<organism evidence="1">
    <name type="scientific">viral metagenome</name>
    <dbReference type="NCBI Taxonomy" id="1070528"/>
    <lineage>
        <taxon>unclassified sequences</taxon>
        <taxon>metagenomes</taxon>
        <taxon>organismal metagenomes</taxon>
    </lineage>
</organism>
<dbReference type="AlphaFoldDB" id="A0A6M3K3J6"/>
<proteinExistence type="predicted"/>
<sequence>MQPEEIGKLLEAAQGIVNGVGDTKPPDVKENYTHLVEGYIKLFEGHTLKEVLLHLPLLLFVIADKVSKAGYNPITEGLITKLLIQAAQGAESVSLMITMAELQQGR</sequence>
<protein>
    <submittedName>
        <fullName evidence="1">Uncharacterized protein</fullName>
    </submittedName>
</protein>
<evidence type="ECO:0000313" key="1">
    <source>
        <dbReference type="EMBL" id="QJA75912.1"/>
    </source>
</evidence>
<name>A0A6M3K3J6_9ZZZZ</name>
<reference evidence="1" key="1">
    <citation type="submission" date="2020-03" db="EMBL/GenBank/DDBJ databases">
        <title>The deep terrestrial virosphere.</title>
        <authorList>
            <person name="Holmfeldt K."/>
            <person name="Nilsson E."/>
            <person name="Simone D."/>
            <person name="Lopez-Fernandez M."/>
            <person name="Wu X."/>
            <person name="de Brujin I."/>
            <person name="Lundin D."/>
            <person name="Andersson A."/>
            <person name="Bertilsson S."/>
            <person name="Dopson M."/>
        </authorList>
    </citation>
    <scope>NUCLEOTIDE SEQUENCE</scope>
    <source>
        <strain evidence="1">MM415A01657</strain>
    </source>
</reference>
<dbReference type="EMBL" id="MT142192">
    <property type="protein sequence ID" value="QJA75912.1"/>
    <property type="molecule type" value="Genomic_DNA"/>
</dbReference>